<dbReference type="InterPro" id="IPR040051">
    <property type="entry name" value="SECISBP2"/>
</dbReference>
<organism evidence="3 4">
    <name type="scientific">Lucilia cuprina</name>
    <name type="common">Green bottle fly</name>
    <name type="synonym">Australian sheep blowfly</name>
    <dbReference type="NCBI Taxonomy" id="7375"/>
    <lineage>
        <taxon>Eukaryota</taxon>
        <taxon>Metazoa</taxon>
        <taxon>Ecdysozoa</taxon>
        <taxon>Arthropoda</taxon>
        <taxon>Hexapoda</taxon>
        <taxon>Insecta</taxon>
        <taxon>Pterygota</taxon>
        <taxon>Neoptera</taxon>
        <taxon>Endopterygota</taxon>
        <taxon>Diptera</taxon>
        <taxon>Brachycera</taxon>
        <taxon>Muscomorpha</taxon>
        <taxon>Oestroidea</taxon>
        <taxon>Calliphoridae</taxon>
        <taxon>Luciliinae</taxon>
        <taxon>Lucilia</taxon>
    </lineage>
</organism>
<protein>
    <recommendedName>
        <fullName evidence="2">Ribosomal protein eL8/eL30/eS12/Gadd45 domain-containing protein</fullName>
    </recommendedName>
</protein>
<keyword evidence="4" id="KW-1185">Reference proteome</keyword>
<evidence type="ECO:0000313" key="4">
    <source>
        <dbReference type="Proteomes" id="UP000037069"/>
    </source>
</evidence>
<dbReference type="GO" id="GO:0003730">
    <property type="term" value="F:mRNA 3'-UTR binding"/>
    <property type="evidence" value="ECO:0007669"/>
    <property type="project" value="TreeGrafter"/>
</dbReference>
<dbReference type="GO" id="GO:0005739">
    <property type="term" value="C:mitochondrion"/>
    <property type="evidence" value="ECO:0007669"/>
    <property type="project" value="TreeGrafter"/>
</dbReference>
<evidence type="ECO:0000256" key="1">
    <source>
        <dbReference type="SAM" id="Coils"/>
    </source>
</evidence>
<dbReference type="GO" id="GO:0035368">
    <property type="term" value="F:selenocysteine insertion sequence binding"/>
    <property type="evidence" value="ECO:0007669"/>
    <property type="project" value="InterPro"/>
</dbReference>
<evidence type="ECO:0000313" key="3">
    <source>
        <dbReference type="EMBL" id="KNC32955.1"/>
    </source>
</evidence>
<feature type="domain" description="Ribosomal protein eL8/eL30/eS12/Gadd45" evidence="2">
    <location>
        <begin position="190"/>
        <end position="280"/>
    </location>
</feature>
<dbReference type="OrthoDB" id="263617at2759"/>
<feature type="coiled-coil region" evidence="1">
    <location>
        <begin position="108"/>
        <end position="135"/>
    </location>
</feature>
<proteinExistence type="predicted"/>
<comment type="caution">
    <text evidence="3">The sequence shown here is derived from an EMBL/GenBank/DDBJ whole genome shotgun (WGS) entry which is preliminary data.</text>
</comment>
<dbReference type="PANTHER" id="PTHR13284:SF4">
    <property type="entry name" value="C2H2-TYPE DOMAIN-CONTAINING PROTEIN"/>
    <property type="match status" value="1"/>
</dbReference>
<dbReference type="InterPro" id="IPR004038">
    <property type="entry name" value="Ribosomal_eL8/eL30/eS12/Gad45"/>
</dbReference>
<dbReference type="Pfam" id="PF01248">
    <property type="entry name" value="Ribosomal_L7Ae"/>
    <property type="match status" value="1"/>
</dbReference>
<dbReference type="InterPro" id="IPR029064">
    <property type="entry name" value="Ribosomal_eL30-like_sf"/>
</dbReference>
<name>A0A0L0CKZ5_LUCCU</name>
<sequence>MSDKFKVIDHATFERMQQNSSNAPAATTALPKIRNSKYKRMTATNNFNLLQFVKVKQRGKSKGLAKNVRVRKCIVDTHRVLFKKRGKQRENGKIKKPSRLKKSILQYRQMKREQAARLEKEIAESADKLMKLVVNDGRVENEKKSYRLHSNRFREYCNCCTTPDLKVHCEQLIRELNHFQRRAYAQNQIKARAHKRFVIGFHQVQNYLRINKIKLVIIATDCEHTEGDVTLDATIETIKTICHDQQIPVVFAFQRRQMAYFLYKKASVSCMGILDYDGARETYAKVIEALKQAREMYESLVLKEL</sequence>
<accession>A0A0L0CKZ5</accession>
<gene>
    <name evidence="3" type="ORF">FF38_07764</name>
</gene>
<dbReference type="STRING" id="7375.A0A0L0CKZ5"/>
<dbReference type="AlphaFoldDB" id="A0A0L0CKZ5"/>
<dbReference type="EMBL" id="JRES01000254">
    <property type="protein sequence ID" value="KNC32955.1"/>
    <property type="molecule type" value="Genomic_DNA"/>
</dbReference>
<dbReference type="OMA" id="QKVPYCF"/>
<dbReference type="SUPFAM" id="SSF55315">
    <property type="entry name" value="L30e-like"/>
    <property type="match status" value="1"/>
</dbReference>
<dbReference type="GO" id="GO:0043021">
    <property type="term" value="F:ribonucleoprotein complex binding"/>
    <property type="evidence" value="ECO:0007669"/>
    <property type="project" value="TreeGrafter"/>
</dbReference>
<dbReference type="Gene3D" id="3.30.1330.30">
    <property type="match status" value="1"/>
</dbReference>
<evidence type="ECO:0000259" key="2">
    <source>
        <dbReference type="Pfam" id="PF01248"/>
    </source>
</evidence>
<keyword evidence="1" id="KW-0175">Coiled coil</keyword>
<dbReference type="Proteomes" id="UP000037069">
    <property type="component" value="Unassembled WGS sequence"/>
</dbReference>
<dbReference type="PANTHER" id="PTHR13284">
    <property type="entry name" value="GH01354P"/>
    <property type="match status" value="1"/>
</dbReference>
<dbReference type="GO" id="GO:1990904">
    <property type="term" value="C:ribonucleoprotein complex"/>
    <property type="evidence" value="ECO:0007669"/>
    <property type="project" value="TreeGrafter"/>
</dbReference>
<reference evidence="3 4" key="1">
    <citation type="journal article" date="2015" name="Nat. Commun.">
        <title>Lucilia cuprina genome unlocks parasitic fly biology to underpin future interventions.</title>
        <authorList>
            <person name="Anstead C.A."/>
            <person name="Korhonen P.K."/>
            <person name="Young N.D."/>
            <person name="Hall R.S."/>
            <person name="Jex A.R."/>
            <person name="Murali S.C."/>
            <person name="Hughes D.S."/>
            <person name="Lee S.F."/>
            <person name="Perry T."/>
            <person name="Stroehlein A.J."/>
            <person name="Ansell B.R."/>
            <person name="Breugelmans B."/>
            <person name="Hofmann A."/>
            <person name="Qu J."/>
            <person name="Dugan S."/>
            <person name="Lee S.L."/>
            <person name="Chao H."/>
            <person name="Dinh H."/>
            <person name="Han Y."/>
            <person name="Doddapaneni H.V."/>
            <person name="Worley K.C."/>
            <person name="Muzny D.M."/>
            <person name="Ioannidis P."/>
            <person name="Waterhouse R.M."/>
            <person name="Zdobnov E.M."/>
            <person name="James P.J."/>
            <person name="Bagnall N.H."/>
            <person name="Kotze A.C."/>
            <person name="Gibbs R.A."/>
            <person name="Richards S."/>
            <person name="Batterham P."/>
            <person name="Gasser R.B."/>
        </authorList>
    </citation>
    <scope>NUCLEOTIDE SEQUENCE [LARGE SCALE GENOMIC DNA]</scope>
    <source>
        <strain evidence="3 4">LS</strain>
        <tissue evidence="3">Full body</tissue>
    </source>
</reference>